<dbReference type="KEGG" id="bfu:BCIN_04g02440"/>
<dbReference type="AlphaFoldDB" id="A0A384JFG5"/>
<gene>
    <name evidence="2" type="ORF">BCIN_04g02440</name>
</gene>
<dbReference type="EMBL" id="CP009808">
    <property type="protein sequence ID" value="ATZ49044.1"/>
    <property type="molecule type" value="Genomic_DNA"/>
</dbReference>
<dbReference type="RefSeq" id="XP_001557275.1">
    <property type="nucleotide sequence ID" value="XM_001557225.2"/>
</dbReference>
<dbReference type="VEuPathDB" id="FungiDB:Bcin04g02440"/>
<feature type="compositionally biased region" description="Polar residues" evidence="1">
    <location>
        <begin position="265"/>
        <end position="288"/>
    </location>
</feature>
<feature type="compositionally biased region" description="Basic and acidic residues" evidence="1">
    <location>
        <begin position="16"/>
        <end position="27"/>
    </location>
</feature>
<reference evidence="2 3" key="1">
    <citation type="journal article" date="2011" name="PLoS Genet.">
        <title>Genomic analysis of the necrotrophic fungal pathogens Sclerotinia sclerotiorum and Botrytis cinerea.</title>
        <authorList>
            <person name="Amselem J."/>
            <person name="Cuomo C.A."/>
            <person name="van Kan J.A."/>
            <person name="Viaud M."/>
            <person name="Benito E.P."/>
            <person name="Couloux A."/>
            <person name="Coutinho P.M."/>
            <person name="de Vries R.P."/>
            <person name="Dyer P.S."/>
            <person name="Fillinger S."/>
            <person name="Fournier E."/>
            <person name="Gout L."/>
            <person name="Hahn M."/>
            <person name="Kohn L."/>
            <person name="Lapalu N."/>
            <person name="Plummer K.M."/>
            <person name="Pradier J.M."/>
            <person name="Quevillon E."/>
            <person name="Sharon A."/>
            <person name="Simon A."/>
            <person name="ten Have A."/>
            <person name="Tudzynski B."/>
            <person name="Tudzynski P."/>
            <person name="Wincker P."/>
            <person name="Andrew M."/>
            <person name="Anthouard V."/>
            <person name="Beever R.E."/>
            <person name="Beffa R."/>
            <person name="Benoit I."/>
            <person name="Bouzid O."/>
            <person name="Brault B."/>
            <person name="Chen Z."/>
            <person name="Choquer M."/>
            <person name="Collemare J."/>
            <person name="Cotton P."/>
            <person name="Danchin E.G."/>
            <person name="Da Silva C."/>
            <person name="Gautier A."/>
            <person name="Giraud C."/>
            <person name="Giraud T."/>
            <person name="Gonzalez C."/>
            <person name="Grossetete S."/>
            <person name="Guldener U."/>
            <person name="Henrissat B."/>
            <person name="Howlett B.J."/>
            <person name="Kodira C."/>
            <person name="Kretschmer M."/>
            <person name="Lappartient A."/>
            <person name="Leroch M."/>
            <person name="Levis C."/>
            <person name="Mauceli E."/>
            <person name="Neuveglise C."/>
            <person name="Oeser B."/>
            <person name="Pearson M."/>
            <person name="Poulain J."/>
            <person name="Poussereau N."/>
            <person name="Quesneville H."/>
            <person name="Rascle C."/>
            <person name="Schumacher J."/>
            <person name="Segurens B."/>
            <person name="Sexton A."/>
            <person name="Silva E."/>
            <person name="Sirven C."/>
            <person name="Soanes D.M."/>
            <person name="Talbot N.J."/>
            <person name="Templeton M."/>
            <person name="Yandava C."/>
            <person name="Yarden O."/>
            <person name="Zeng Q."/>
            <person name="Rollins J.A."/>
            <person name="Lebrun M.H."/>
            <person name="Dickman M."/>
        </authorList>
    </citation>
    <scope>NUCLEOTIDE SEQUENCE [LARGE SCALE GENOMIC DNA]</scope>
    <source>
        <strain evidence="2 3">B05.10</strain>
    </source>
</reference>
<accession>A0A384JFG5</accession>
<evidence type="ECO:0000256" key="1">
    <source>
        <dbReference type="SAM" id="MobiDB-lite"/>
    </source>
</evidence>
<organism evidence="2 3">
    <name type="scientific">Botryotinia fuckeliana (strain B05.10)</name>
    <name type="common">Noble rot fungus</name>
    <name type="synonym">Botrytis cinerea</name>
    <dbReference type="NCBI Taxonomy" id="332648"/>
    <lineage>
        <taxon>Eukaryota</taxon>
        <taxon>Fungi</taxon>
        <taxon>Dikarya</taxon>
        <taxon>Ascomycota</taxon>
        <taxon>Pezizomycotina</taxon>
        <taxon>Leotiomycetes</taxon>
        <taxon>Helotiales</taxon>
        <taxon>Sclerotiniaceae</taxon>
        <taxon>Botrytis</taxon>
    </lineage>
</organism>
<keyword evidence="3" id="KW-1185">Reference proteome</keyword>
<feature type="region of interest" description="Disordered" evidence="1">
    <location>
        <begin position="1"/>
        <end position="192"/>
    </location>
</feature>
<evidence type="ECO:0000313" key="2">
    <source>
        <dbReference type="EMBL" id="ATZ49044.1"/>
    </source>
</evidence>
<dbReference type="GeneID" id="5437867"/>
<evidence type="ECO:0000313" key="3">
    <source>
        <dbReference type="Proteomes" id="UP000001798"/>
    </source>
</evidence>
<proteinExistence type="predicted"/>
<name>A0A384JFG5_BOTFB</name>
<dbReference type="OMA" id="IDNSASW"/>
<feature type="region of interest" description="Disordered" evidence="1">
    <location>
        <begin position="244"/>
        <end position="301"/>
    </location>
</feature>
<dbReference type="OrthoDB" id="3554648at2759"/>
<feature type="compositionally biased region" description="Basic and acidic residues" evidence="1">
    <location>
        <begin position="244"/>
        <end position="264"/>
    </location>
</feature>
<dbReference type="Proteomes" id="UP000001798">
    <property type="component" value="Chromosome 4"/>
</dbReference>
<feature type="compositionally biased region" description="Pro residues" evidence="1">
    <location>
        <begin position="150"/>
        <end position="163"/>
    </location>
</feature>
<reference evidence="2 3" key="2">
    <citation type="journal article" date="2012" name="Eukaryot. Cell">
        <title>Genome update of Botrytis cinerea strains B05.10 and T4.</title>
        <authorList>
            <person name="Staats M."/>
            <person name="van Kan J.A."/>
        </authorList>
    </citation>
    <scope>NUCLEOTIDE SEQUENCE [LARGE SCALE GENOMIC DNA]</scope>
    <source>
        <strain evidence="2 3">B05.10</strain>
    </source>
</reference>
<sequence>MRDSESNQKENTPLELHPKRILSECHQKPTPPFKKRKGSESPPGRDSSPGSVSKSSPKEQDVTVSFLIKSSSRNEGVEAGISSESLPSKAVMFKSPLEIGPSSLNHAEISETKSILVTKQDAPAPPPSPRPRNAVLPPLSPLPSKAMFPPLSPRPSNAMPPPPRPDKAKVSRNKSTGKNKESMSLPASDVSTSLFLSRPFHPTPVKSRLGLNIGSKSVIGKSKNQNIKEDPIDDEGIDMADEIHNSVDSDKKSDREEGLDKETGTSKLGTSTAPPITSSPMIRSSQIGRKSLPKPSKAQGIPFKSIKMVRESNKSLSMKNNGIPFTEAPNHDDITTYRGVSLKAQIEAHKCELCIPYGGKIPYPRPEDPAVTGPLYRKVIHLRRGSDKIVTTAIEFTDAPGEDSIHAFIDRAESDAYNAGMPMNLEPRVFAVKWSDGAQDRYPIYRSAYSIRYDPYVSVIDNSASWRLMIQQMRKPILSKQNWMMWWTEKDFEKDRETVS</sequence>
<reference evidence="2 3" key="3">
    <citation type="journal article" date="2017" name="Mol. Plant Pathol.">
        <title>A gapless genome sequence of the fungus Botrytis cinerea.</title>
        <authorList>
            <person name="Van Kan J.A."/>
            <person name="Stassen J.H."/>
            <person name="Mosbach A."/>
            <person name="Van Der Lee T.A."/>
            <person name="Faino L."/>
            <person name="Farmer A.D."/>
            <person name="Papasotiriou D.G."/>
            <person name="Zhou S."/>
            <person name="Seidl M.F."/>
            <person name="Cottam E."/>
            <person name="Edel D."/>
            <person name="Hahn M."/>
            <person name="Schwartz D.C."/>
            <person name="Dietrich R.A."/>
            <person name="Widdison S."/>
            <person name="Scalliet G."/>
        </authorList>
    </citation>
    <scope>NUCLEOTIDE SEQUENCE [LARGE SCALE GENOMIC DNA]</scope>
    <source>
        <strain evidence="2 3">B05.10</strain>
    </source>
</reference>
<protein>
    <submittedName>
        <fullName evidence="2">Uncharacterized protein</fullName>
    </submittedName>
</protein>